<comment type="caution">
    <text evidence="1">The sequence shown here is derived from an EMBL/GenBank/DDBJ whole genome shotgun (WGS) entry which is preliminary data.</text>
</comment>
<reference evidence="1 2" key="1">
    <citation type="journal article" date="2024" name="G3 (Bethesda)">
        <title>Genome assembly of Hibiscus sabdariffa L. provides insights into metabolisms of medicinal natural products.</title>
        <authorList>
            <person name="Kim T."/>
        </authorList>
    </citation>
    <scope>NUCLEOTIDE SEQUENCE [LARGE SCALE GENOMIC DNA]</scope>
    <source>
        <strain evidence="1">TK-2024</strain>
        <tissue evidence="1">Old leaves</tissue>
    </source>
</reference>
<keyword evidence="2" id="KW-1185">Reference proteome</keyword>
<sequence length="95" mass="10382">MINFLEVFDNAKDAIGDLKLVEERAHDLVRETTSYNTEGKSEEAVRGSIRVTEKGQGRCICPRVLKPLGIADGNLMLYGLGNEESLEKSAPNATS</sequence>
<gene>
    <name evidence="1" type="ORF">V6N11_035719</name>
</gene>
<dbReference type="EMBL" id="JBBPBN010000024">
    <property type="protein sequence ID" value="KAK9009174.1"/>
    <property type="molecule type" value="Genomic_DNA"/>
</dbReference>
<proteinExistence type="predicted"/>
<name>A0ABR2R8Q4_9ROSI</name>
<evidence type="ECO:0000313" key="2">
    <source>
        <dbReference type="Proteomes" id="UP001396334"/>
    </source>
</evidence>
<accession>A0ABR2R8Q4</accession>
<organism evidence="1 2">
    <name type="scientific">Hibiscus sabdariffa</name>
    <name type="common">roselle</name>
    <dbReference type="NCBI Taxonomy" id="183260"/>
    <lineage>
        <taxon>Eukaryota</taxon>
        <taxon>Viridiplantae</taxon>
        <taxon>Streptophyta</taxon>
        <taxon>Embryophyta</taxon>
        <taxon>Tracheophyta</taxon>
        <taxon>Spermatophyta</taxon>
        <taxon>Magnoliopsida</taxon>
        <taxon>eudicotyledons</taxon>
        <taxon>Gunneridae</taxon>
        <taxon>Pentapetalae</taxon>
        <taxon>rosids</taxon>
        <taxon>malvids</taxon>
        <taxon>Malvales</taxon>
        <taxon>Malvaceae</taxon>
        <taxon>Malvoideae</taxon>
        <taxon>Hibiscus</taxon>
    </lineage>
</organism>
<protein>
    <submittedName>
        <fullName evidence="1">Uncharacterized protein</fullName>
    </submittedName>
</protein>
<evidence type="ECO:0000313" key="1">
    <source>
        <dbReference type="EMBL" id="KAK9009174.1"/>
    </source>
</evidence>
<dbReference type="Proteomes" id="UP001396334">
    <property type="component" value="Unassembled WGS sequence"/>
</dbReference>